<protein>
    <submittedName>
        <fullName evidence="1">Uncharacterized protein</fullName>
    </submittedName>
</protein>
<proteinExistence type="predicted"/>
<evidence type="ECO:0000313" key="1">
    <source>
        <dbReference type="EMBL" id="TCO56778.1"/>
    </source>
</evidence>
<sequence>MTRYGLVIAQVQGSDGTYSVYAVEGHRTNHHGRSLLYLRYVGRTLPGRRDVEEITPDPGNLAGAIWLPADLFSPFTPPF</sequence>
<accession>A0A4R2JIH0</accession>
<evidence type="ECO:0000313" key="2">
    <source>
        <dbReference type="Proteomes" id="UP000295680"/>
    </source>
</evidence>
<dbReference type="EMBL" id="SLWS01000006">
    <property type="protein sequence ID" value="TCO56778.1"/>
    <property type="molecule type" value="Genomic_DNA"/>
</dbReference>
<reference evidence="1 2" key="1">
    <citation type="submission" date="2019-03" db="EMBL/GenBank/DDBJ databases">
        <title>Genomic Encyclopedia of Type Strains, Phase IV (KMG-IV): sequencing the most valuable type-strain genomes for metagenomic binning, comparative biology and taxonomic classification.</title>
        <authorList>
            <person name="Goeker M."/>
        </authorList>
    </citation>
    <scope>NUCLEOTIDE SEQUENCE [LARGE SCALE GENOMIC DNA]</scope>
    <source>
        <strain evidence="1 2">DSM 45934</strain>
    </source>
</reference>
<dbReference type="Proteomes" id="UP000295680">
    <property type="component" value="Unassembled WGS sequence"/>
</dbReference>
<comment type="caution">
    <text evidence="1">The sequence shown here is derived from an EMBL/GenBank/DDBJ whole genome shotgun (WGS) entry which is preliminary data.</text>
</comment>
<dbReference type="AlphaFoldDB" id="A0A4R2JIH0"/>
<keyword evidence="2" id="KW-1185">Reference proteome</keyword>
<gene>
    <name evidence="1" type="ORF">EV192_106253</name>
</gene>
<organism evidence="1 2">
    <name type="scientific">Actinocrispum wychmicini</name>
    <dbReference type="NCBI Taxonomy" id="1213861"/>
    <lineage>
        <taxon>Bacteria</taxon>
        <taxon>Bacillati</taxon>
        <taxon>Actinomycetota</taxon>
        <taxon>Actinomycetes</taxon>
        <taxon>Pseudonocardiales</taxon>
        <taxon>Pseudonocardiaceae</taxon>
        <taxon>Actinocrispum</taxon>
    </lineage>
</organism>
<name>A0A4R2JIH0_9PSEU</name>
<dbReference type="RefSeq" id="WP_132120332.1">
    <property type="nucleotide sequence ID" value="NZ_SLWS01000006.1"/>
</dbReference>